<dbReference type="RefSeq" id="XP_066936108.1">
    <property type="nucleotide sequence ID" value="XM_067080007.1"/>
</dbReference>
<dbReference type="PROSITE" id="PS50102">
    <property type="entry name" value="RRM"/>
    <property type="match status" value="1"/>
</dbReference>
<feature type="compositionally biased region" description="Low complexity" evidence="3">
    <location>
        <begin position="216"/>
        <end position="225"/>
    </location>
</feature>
<dbReference type="GO" id="GO:0003730">
    <property type="term" value="F:mRNA 3'-UTR binding"/>
    <property type="evidence" value="ECO:0007669"/>
    <property type="project" value="TreeGrafter"/>
</dbReference>
<dbReference type="InterPro" id="IPR035979">
    <property type="entry name" value="RBD_domain_sf"/>
</dbReference>
<protein>
    <recommendedName>
        <fullName evidence="4">RRM domain-containing protein</fullName>
    </recommendedName>
</protein>
<dbReference type="SUPFAM" id="SSF54928">
    <property type="entry name" value="RNA-binding domain, RBD"/>
    <property type="match status" value="1"/>
</dbReference>
<dbReference type="EnsemblMetazoa" id="CLYHEMT002119.1">
    <property type="protein sequence ID" value="CLYHEMP002119.1"/>
    <property type="gene ID" value="CLYHEMG002119"/>
</dbReference>
<dbReference type="SMART" id="SM00360">
    <property type="entry name" value="RRM"/>
    <property type="match status" value="1"/>
</dbReference>
<evidence type="ECO:0000259" key="4">
    <source>
        <dbReference type="PROSITE" id="PS50102"/>
    </source>
</evidence>
<evidence type="ECO:0000313" key="5">
    <source>
        <dbReference type="EnsemblMetazoa" id="CLYHEMP002119.1"/>
    </source>
</evidence>
<evidence type="ECO:0000256" key="2">
    <source>
        <dbReference type="PROSITE-ProRule" id="PRU00176"/>
    </source>
</evidence>
<organism evidence="5 6">
    <name type="scientific">Clytia hemisphaerica</name>
    <dbReference type="NCBI Taxonomy" id="252671"/>
    <lineage>
        <taxon>Eukaryota</taxon>
        <taxon>Metazoa</taxon>
        <taxon>Cnidaria</taxon>
        <taxon>Hydrozoa</taxon>
        <taxon>Hydroidolina</taxon>
        <taxon>Leptothecata</taxon>
        <taxon>Obeliida</taxon>
        <taxon>Clytiidae</taxon>
        <taxon>Clytia</taxon>
    </lineage>
</organism>
<sequence>MTSKESTIKTQISYHNVNMKDIFQKVSPATGKPSTDMTNIHKEITIDNRIFLKGLRLDTKEEDLENIFKTYGAIVETKIIRDNFDGRSKGFGFITFDSQQVAQDILRDVQSIQTDDMEITIAPAKMKRLPPQGKSFRNRHVPFSHQPMHPQQNFIPVNTPMAPQYYSMPCVVSPDGLFTWYPNIPTYQQKTYPEIIYPDANMDPNLVPMLSPPDSPNSSNISNENKTNNSVESNSNNIYSPTSKYDSNNFQPLQPLPQTPNTNQQLTELTPTIINNQNMVDNQQNEFNKSNTGLPPTTNAGNSVFQNLLPSSTEIVHLNNGYLYPQNAFLPQNTNFVNAYPHPQPLAPLNSTNNKLKPSPIFFNGVPLYDNAPTPPSTPTTPNPPMEINVITSDMKNLVVQPSFQRIHIPAPNSTDLKPEITNATNDNTAPPSFPSPPVKSLGNSLPAYPTPPTKVAPPPQHATEVVNSQQQNGDSMPLKTQNFVFMSTAPGKVNRVVVH</sequence>
<dbReference type="Proteomes" id="UP000594262">
    <property type="component" value="Unplaced"/>
</dbReference>
<proteinExistence type="predicted"/>
<feature type="region of interest" description="Disordered" evidence="3">
    <location>
        <begin position="206"/>
        <end position="264"/>
    </location>
</feature>
<keyword evidence="6" id="KW-1185">Reference proteome</keyword>
<name>A0A7M5V233_9CNID</name>
<feature type="region of interest" description="Disordered" evidence="3">
    <location>
        <begin position="409"/>
        <end position="476"/>
    </location>
</feature>
<feature type="compositionally biased region" description="Pro residues" evidence="3">
    <location>
        <begin position="449"/>
        <end position="461"/>
    </location>
</feature>
<feature type="compositionally biased region" description="Polar residues" evidence="3">
    <location>
        <begin position="466"/>
        <end position="476"/>
    </location>
</feature>
<dbReference type="GO" id="GO:0008494">
    <property type="term" value="F:translation activator activity"/>
    <property type="evidence" value="ECO:0007669"/>
    <property type="project" value="TreeGrafter"/>
</dbReference>
<feature type="domain" description="RRM" evidence="4">
    <location>
        <begin position="48"/>
        <end position="126"/>
    </location>
</feature>
<dbReference type="Gene3D" id="3.30.70.330">
    <property type="match status" value="1"/>
</dbReference>
<feature type="compositionally biased region" description="Polar residues" evidence="3">
    <location>
        <begin position="412"/>
        <end position="431"/>
    </location>
</feature>
<dbReference type="OrthoDB" id="266020at2759"/>
<reference evidence="5" key="1">
    <citation type="submission" date="2021-01" db="UniProtKB">
        <authorList>
            <consortium name="EnsemblMetazoa"/>
        </authorList>
    </citation>
    <scope>IDENTIFICATION</scope>
</reference>
<dbReference type="PANTHER" id="PTHR11176:SF57">
    <property type="entry name" value="PROTEIN BOULE"/>
    <property type="match status" value="1"/>
</dbReference>
<keyword evidence="1 2" id="KW-0694">RNA-binding</keyword>
<dbReference type="GO" id="GO:0045948">
    <property type="term" value="P:positive regulation of translational initiation"/>
    <property type="evidence" value="ECO:0007669"/>
    <property type="project" value="TreeGrafter"/>
</dbReference>
<evidence type="ECO:0000256" key="1">
    <source>
        <dbReference type="ARBA" id="ARBA00022884"/>
    </source>
</evidence>
<accession>A0A7M5V233</accession>
<feature type="compositionally biased region" description="Polar residues" evidence="3">
    <location>
        <begin position="226"/>
        <end position="247"/>
    </location>
</feature>
<evidence type="ECO:0000313" key="6">
    <source>
        <dbReference type="Proteomes" id="UP000594262"/>
    </source>
</evidence>
<dbReference type="InterPro" id="IPR000504">
    <property type="entry name" value="RRM_dom"/>
</dbReference>
<dbReference type="Pfam" id="PF00076">
    <property type="entry name" value="RRM_1"/>
    <property type="match status" value="1"/>
</dbReference>
<dbReference type="GO" id="GO:0005737">
    <property type="term" value="C:cytoplasm"/>
    <property type="evidence" value="ECO:0007669"/>
    <property type="project" value="TreeGrafter"/>
</dbReference>
<evidence type="ECO:0000256" key="3">
    <source>
        <dbReference type="SAM" id="MobiDB-lite"/>
    </source>
</evidence>
<dbReference type="GeneID" id="136823846"/>
<dbReference type="InterPro" id="IPR012677">
    <property type="entry name" value="Nucleotide-bd_a/b_plait_sf"/>
</dbReference>
<dbReference type="PANTHER" id="PTHR11176">
    <property type="entry name" value="BOULE-RELATED"/>
    <property type="match status" value="1"/>
</dbReference>
<dbReference type="GO" id="GO:0070935">
    <property type="term" value="P:3'-UTR-mediated mRNA stabilization"/>
    <property type="evidence" value="ECO:0007669"/>
    <property type="project" value="TreeGrafter"/>
</dbReference>
<dbReference type="AlphaFoldDB" id="A0A7M5V233"/>